<organism evidence="2 3">
    <name type="scientific">Parafannyhessea umbonata</name>
    <dbReference type="NCBI Taxonomy" id="604330"/>
    <lineage>
        <taxon>Bacteria</taxon>
        <taxon>Bacillati</taxon>
        <taxon>Actinomycetota</taxon>
        <taxon>Coriobacteriia</taxon>
        <taxon>Coriobacteriales</taxon>
        <taxon>Atopobiaceae</taxon>
        <taxon>Parafannyhessea</taxon>
    </lineage>
</organism>
<dbReference type="InterPro" id="IPR002611">
    <property type="entry name" value="IstB_ATP-bd"/>
</dbReference>
<name>A0A6N7X674_9ACTN</name>
<dbReference type="InterPro" id="IPR027417">
    <property type="entry name" value="P-loop_NTPase"/>
</dbReference>
<dbReference type="Proteomes" id="UP000434342">
    <property type="component" value="Unassembled WGS sequence"/>
</dbReference>
<dbReference type="Pfam" id="PF01695">
    <property type="entry name" value="IstB_IS21"/>
    <property type="match status" value="1"/>
</dbReference>
<dbReference type="EMBL" id="VUND01000001">
    <property type="protein sequence ID" value="MST60016.1"/>
    <property type="molecule type" value="Genomic_DNA"/>
</dbReference>
<reference evidence="2 3" key="1">
    <citation type="submission" date="2019-08" db="EMBL/GenBank/DDBJ databases">
        <title>In-depth cultivation of the pig gut microbiome towards novel bacterial diversity and tailored functional studies.</title>
        <authorList>
            <person name="Wylensek D."/>
            <person name="Hitch T.C.A."/>
            <person name="Clavel T."/>
        </authorList>
    </citation>
    <scope>NUCLEOTIDE SEQUENCE [LARGE SCALE GENOMIC DNA]</scope>
    <source>
        <strain evidence="2 3">WB01_CNA04</strain>
    </source>
</reference>
<dbReference type="RefSeq" id="WP_154540085.1">
    <property type="nucleotide sequence ID" value="NZ_VUND01000001.1"/>
</dbReference>
<dbReference type="GO" id="GO:0006260">
    <property type="term" value="P:DNA replication"/>
    <property type="evidence" value="ECO:0007669"/>
    <property type="project" value="TreeGrafter"/>
</dbReference>
<sequence length="246" mass="26956">MGGAMDLPDLIRRHGASVPQDQVWAANTMTREEFDRAAREDREQVRAFLARGHGTAEERAQRLLEEATAAAGIPERFAHVPVDRRFASRLRQGRGLYVWGETGGSGKTWAACAAVRGWIADGGRGALFCQSVSMLDDCRSAMTDGRGERAATSRYAAARLLVVDDVGKEAPSAWTLAKLFEVADRRYGARLPTVWTSQLSPARLAERLASRGDDLTAQAVVSRIVDSCDVVEDRGGDRRLEGRSRR</sequence>
<dbReference type="AlphaFoldDB" id="A0A6N7X674"/>
<dbReference type="GO" id="GO:0005524">
    <property type="term" value="F:ATP binding"/>
    <property type="evidence" value="ECO:0007669"/>
    <property type="project" value="InterPro"/>
</dbReference>
<feature type="domain" description="IstB-like ATP-binding" evidence="1">
    <location>
        <begin position="100"/>
        <end position="244"/>
    </location>
</feature>
<evidence type="ECO:0000259" key="1">
    <source>
        <dbReference type="Pfam" id="PF01695"/>
    </source>
</evidence>
<accession>A0A6N7X674</accession>
<protein>
    <recommendedName>
        <fullName evidence="1">IstB-like ATP-binding domain-containing protein</fullName>
    </recommendedName>
</protein>
<dbReference type="PANTHER" id="PTHR30050:SF4">
    <property type="entry name" value="ATP-BINDING PROTEIN RV3427C IN INSERTION SEQUENCE-RELATED"/>
    <property type="match status" value="1"/>
</dbReference>
<dbReference type="Gene3D" id="3.40.50.300">
    <property type="entry name" value="P-loop containing nucleotide triphosphate hydrolases"/>
    <property type="match status" value="1"/>
</dbReference>
<dbReference type="SUPFAM" id="SSF52540">
    <property type="entry name" value="P-loop containing nucleoside triphosphate hydrolases"/>
    <property type="match status" value="1"/>
</dbReference>
<comment type="caution">
    <text evidence="2">The sequence shown here is derived from an EMBL/GenBank/DDBJ whole genome shotgun (WGS) entry which is preliminary data.</text>
</comment>
<proteinExistence type="predicted"/>
<dbReference type="PANTHER" id="PTHR30050">
    <property type="entry name" value="CHROMOSOMAL REPLICATION INITIATOR PROTEIN DNAA"/>
    <property type="match status" value="1"/>
</dbReference>
<evidence type="ECO:0000313" key="2">
    <source>
        <dbReference type="EMBL" id="MST60016.1"/>
    </source>
</evidence>
<gene>
    <name evidence="2" type="ORF">FYJ69_03660</name>
</gene>
<evidence type="ECO:0000313" key="3">
    <source>
        <dbReference type="Proteomes" id="UP000434342"/>
    </source>
</evidence>